<evidence type="ECO:0000313" key="5">
    <source>
        <dbReference type="Proteomes" id="UP000309061"/>
    </source>
</evidence>
<sequence>MSIHVTPSGKVVMPFHGAMAAVFPEHERKLVAGTDYMALPYDVSTAIMARRFGLDMPAPVLSQYDWGNAPRTPFEVQRQTVSFLTLNTHAYVLNGMGTGKTLSALWAFDFLRVTGFARRALIVAPVSTLYATWASEIFNNLPHLKYVVLDGTKGRRLKRLNEDWDVAIVNHDGVKVVLEALNARDDIDVLVLDELAVYRNGRAARTKEMIKFAANKSWVWGMTGSPASMGPISVWAQCQIVTPHTVPKYFGHFQKAVQTKLSQFRWEDKPDALERALDVMQPSVRFSLDDVIELPAQVMQHLDVPMSAKQKTVYKAMTEAAAAMVDSGDVTAANAGALLNKLLQISAGWVYNSQGQIVELDGGARLDACIDAITSASGKVIVFANFKHVVAGISERLTAEGIEFATITGETPSATRTQIFHDFQNTSKYKVLDAAPGAMAHGVTLTEADTVIWYGPTLSLETYNQANARIRRIGQRRKQLILHLCSSPAERRMYKNLENRDMTQTKLLDLFRDRTALAV</sequence>
<dbReference type="Gene3D" id="3.40.50.300">
    <property type="entry name" value="P-loop containing nucleotide triphosphate hydrolases"/>
    <property type="match status" value="1"/>
</dbReference>
<keyword evidence="4" id="KW-0067">ATP-binding</keyword>
<dbReference type="SMART" id="SM00487">
    <property type="entry name" value="DEXDc"/>
    <property type="match status" value="1"/>
</dbReference>
<protein>
    <submittedName>
        <fullName evidence="4">ATP-dependent helicase</fullName>
    </submittedName>
</protein>
<dbReference type="RefSeq" id="WP_136496395.1">
    <property type="nucleotide sequence ID" value="NZ_CP046052.1"/>
</dbReference>
<evidence type="ECO:0000256" key="1">
    <source>
        <dbReference type="ARBA" id="ARBA00022801"/>
    </source>
</evidence>
<reference evidence="4 5" key="1">
    <citation type="submission" date="2019-11" db="EMBL/GenBank/DDBJ databases">
        <title>The genome sequence of Methylocystis heyeri.</title>
        <authorList>
            <person name="Oshkin I.Y."/>
            <person name="Miroshnikov K."/>
            <person name="Dedysh S.N."/>
        </authorList>
    </citation>
    <scope>NUCLEOTIDE SEQUENCE [LARGE SCALE GENOMIC DNA]</scope>
    <source>
        <strain evidence="4 5">H2</strain>
    </source>
</reference>
<dbReference type="InterPro" id="IPR014001">
    <property type="entry name" value="Helicase_ATP-bd"/>
</dbReference>
<dbReference type="Pfam" id="PF00271">
    <property type="entry name" value="Helicase_C"/>
    <property type="match status" value="1"/>
</dbReference>
<dbReference type="InterPro" id="IPR001650">
    <property type="entry name" value="Helicase_C-like"/>
</dbReference>
<dbReference type="EMBL" id="CP046052">
    <property type="protein sequence ID" value="QGM46140.1"/>
    <property type="molecule type" value="Genomic_DNA"/>
</dbReference>
<name>A0A6B8KI17_9HYPH</name>
<dbReference type="PANTHER" id="PTHR45766:SF6">
    <property type="entry name" value="SWI_SNF-RELATED MATRIX-ASSOCIATED ACTIN-DEPENDENT REGULATOR OF CHROMATIN SUBFAMILY A-LIKE PROTEIN 1"/>
    <property type="match status" value="1"/>
</dbReference>
<organism evidence="4 5">
    <name type="scientific">Methylocystis heyeri</name>
    <dbReference type="NCBI Taxonomy" id="391905"/>
    <lineage>
        <taxon>Bacteria</taxon>
        <taxon>Pseudomonadati</taxon>
        <taxon>Pseudomonadota</taxon>
        <taxon>Alphaproteobacteria</taxon>
        <taxon>Hyphomicrobiales</taxon>
        <taxon>Methylocystaceae</taxon>
        <taxon>Methylocystis</taxon>
    </lineage>
</organism>
<evidence type="ECO:0000313" key="4">
    <source>
        <dbReference type="EMBL" id="QGM46140.1"/>
    </source>
</evidence>
<dbReference type="SMART" id="SM00490">
    <property type="entry name" value="HELICc"/>
    <property type="match status" value="1"/>
</dbReference>
<dbReference type="PROSITE" id="PS51192">
    <property type="entry name" value="HELICASE_ATP_BIND_1"/>
    <property type="match status" value="1"/>
</dbReference>
<dbReference type="GO" id="GO:0004386">
    <property type="term" value="F:helicase activity"/>
    <property type="evidence" value="ECO:0007669"/>
    <property type="project" value="UniProtKB-KW"/>
</dbReference>
<dbReference type="Pfam" id="PF00176">
    <property type="entry name" value="SNF2-rel_dom"/>
    <property type="match status" value="1"/>
</dbReference>
<dbReference type="SUPFAM" id="SSF52540">
    <property type="entry name" value="P-loop containing nucleoside triphosphate hydrolases"/>
    <property type="match status" value="2"/>
</dbReference>
<dbReference type="KEGG" id="mhey:H2LOC_010780"/>
<feature type="domain" description="Helicase C-terminal" evidence="3">
    <location>
        <begin position="365"/>
        <end position="519"/>
    </location>
</feature>
<dbReference type="CDD" id="cd18793">
    <property type="entry name" value="SF2_C_SNF"/>
    <property type="match status" value="1"/>
</dbReference>
<dbReference type="OrthoDB" id="9814088at2"/>
<dbReference type="GO" id="GO:0016787">
    <property type="term" value="F:hydrolase activity"/>
    <property type="evidence" value="ECO:0007669"/>
    <property type="project" value="UniProtKB-KW"/>
</dbReference>
<proteinExistence type="predicted"/>
<evidence type="ECO:0000259" key="2">
    <source>
        <dbReference type="PROSITE" id="PS51192"/>
    </source>
</evidence>
<keyword evidence="5" id="KW-1185">Reference proteome</keyword>
<dbReference type="InterPro" id="IPR038718">
    <property type="entry name" value="SNF2-like_sf"/>
</dbReference>
<dbReference type="InterPro" id="IPR027417">
    <property type="entry name" value="P-loop_NTPase"/>
</dbReference>
<dbReference type="InterPro" id="IPR049730">
    <property type="entry name" value="SNF2/RAD54-like_C"/>
</dbReference>
<keyword evidence="4" id="KW-0347">Helicase</keyword>
<dbReference type="Proteomes" id="UP000309061">
    <property type="component" value="Chromosome"/>
</dbReference>
<dbReference type="GO" id="GO:0006281">
    <property type="term" value="P:DNA repair"/>
    <property type="evidence" value="ECO:0007669"/>
    <property type="project" value="TreeGrafter"/>
</dbReference>
<dbReference type="PANTHER" id="PTHR45766">
    <property type="entry name" value="DNA ANNEALING HELICASE AND ENDONUCLEASE ZRANB3 FAMILY MEMBER"/>
    <property type="match status" value="1"/>
</dbReference>
<dbReference type="GO" id="GO:0031297">
    <property type="term" value="P:replication fork processing"/>
    <property type="evidence" value="ECO:0007669"/>
    <property type="project" value="TreeGrafter"/>
</dbReference>
<dbReference type="AlphaFoldDB" id="A0A6B8KI17"/>
<dbReference type="GO" id="GO:0005524">
    <property type="term" value="F:ATP binding"/>
    <property type="evidence" value="ECO:0007669"/>
    <property type="project" value="InterPro"/>
</dbReference>
<gene>
    <name evidence="4" type="ORF">H2LOC_010780</name>
</gene>
<dbReference type="Gene3D" id="3.40.50.10810">
    <property type="entry name" value="Tandem AAA-ATPase domain"/>
    <property type="match status" value="1"/>
</dbReference>
<keyword evidence="1" id="KW-0378">Hydrolase</keyword>
<keyword evidence="4" id="KW-0547">Nucleotide-binding</keyword>
<dbReference type="InterPro" id="IPR000330">
    <property type="entry name" value="SNF2_N"/>
</dbReference>
<evidence type="ECO:0000259" key="3">
    <source>
        <dbReference type="PROSITE" id="PS51194"/>
    </source>
</evidence>
<accession>A0A6B8KI17</accession>
<dbReference type="PROSITE" id="PS51194">
    <property type="entry name" value="HELICASE_CTER"/>
    <property type="match status" value="1"/>
</dbReference>
<feature type="domain" description="Helicase ATP-binding" evidence="2">
    <location>
        <begin position="81"/>
        <end position="244"/>
    </location>
</feature>